<evidence type="ECO:0000313" key="6">
    <source>
        <dbReference type="EMBL" id="CAB4220558.1"/>
    </source>
</evidence>
<proteinExistence type="predicted"/>
<name>A0A6J5PCJ1_9CAUD</name>
<dbReference type="EMBL" id="LR796975">
    <property type="protein sequence ID" value="CAB4178993.1"/>
    <property type="molecule type" value="Genomic_DNA"/>
</dbReference>
<dbReference type="EMBL" id="LR797123">
    <property type="protein sequence ID" value="CAB4188250.1"/>
    <property type="molecule type" value="Genomic_DNA"/>
</dbReference>
<reference evidence="2" key="1">
    <citation type="submission" date="2020-04" db="EMBL/GenBank/DDBJ databases">
        <authorList>
            <person name="Chiriac C."/>
            <person name="Salcher M."/>
            <person name="Ghai R."/>
            <person name="Kavagutti S V."/>
        </authorList>
    </citation>
    <scope>NUCLEOTIDE SEQUENCE</scope>
</reference>
<gene>
    <name evidence="4" type="ORF">UFOVP1026_20</name>
    <name evidence="5" type="ORF">UFOVP1180_4</name>
    <name evidence="6" type="ORF">UFOVP1629_52</name>
    <name evidence="1" type="ORF">UFOVP527_10</name>
    <name evidence="2" type="ORF">UFOVP855_33</name>
    <name evidence="3" type="ORF">UFOVP954_41</name>
</gene>
<sequence>MKLLCDYCGRDLNEIWQCNMSPEPFIVICEDCSGNKINNKEYPMSEHEYE</sequence>
<dbReference type="EMBL" id="LR796511">
    <property type="protein sequence ID" value="CAB4148480.1"/>
    <property type="molecule type" value="Genomic_DNA"/>
</dbReference>
<dbReference type="EMBL" id="LR796903">
    <property type="protein sequence ID" value="CAB4173600.1"/>
    <property type="molecule type" value="Genomic_DNA"/>
</dbReference>
<dbReference type="EMBL" id="LR797494">
    <property type="protein sequence ID" value="CAB4220558.1"/>
    <property type="molecule type" value="Genomic_DNA"/>
</dbReference>
<dbReference type="EMBL" id="LR796809">
    <property type="protein sequence ID" value="CAB4167616.1"/>
    <property type="molecule type" value="Genomic_DNA"/>
</dbReference>
<evidence type="ECO:0000313" key="3">
    <source>
        <dbReference type="EMBL" id="CAB4173600.1"/>
    </source>
</evidence>
<evidence type="ECO:0000313" key="5">
    <source>
        <dbReference type="EMBL" id="CAB4188250.1"/>
    </source>
</evidence>
<evidence type="ECO:0000313" key="2">
    <source>
        <dbReference type="EMBL" id="CAB4167616.1"/>
    </source>
</evidence>
<protein>
    <submittedName>
        <fullName evidence="2">Uncharacterized protein</fullName>
    </submittedName>
</protein>
<evidence type="ECO:0000313" key="4">
    <source>
        <dbReference type="EMBL" id="CAB4178993.1"/>
    </source>
</evidence>
<organism evidence="2">
    <name type="scientific">uncultured Caudovirales phage</name>
    <dbReference type="NCBI Taxonomy" id="2100421"/>
    <lineage>
        <taxon>Viruses</taxon>
        <taxon>Duplodnaviria</taxon>
        <taxon>Heunggongvirae</taxon>
        <taxon>Uroviricota</taxon>
        <taxon>Caudoviricetes</taxon>
        <taxon>Peduoviridae</taxon>
        <taxon>Maltschvirus</taxon>
        <taxon>Maltschvirus maltsch</taxon>
    </lineage>
</organism>
<evidence type="ECO:0000313" key="1">
    <source>
        <dbReference type="EMBL" id="CAB4148480.1"/>
    </source>
</evidence>
<accession>A0A6J5PCJ1</accession>